<accession>A0A8J6PHT3</accession>
<keyword evidence="12" id="KW-1185">Reference proteome</keyword>
<keyword evidence="7" id="KW-0624">Polysaccharide degradation</keyword>
<dbReference type="Pfam" id="PF00326">
    <property type="entry name" value="Peptidase_S9"/>
    <property type="match status" value="1"/>
</dbReference>
<evidence type="ECO:0000313" key="11">
    <source>
        <dbReference type="EMBL" id="MBC9811190.1"/>
    </source>
</evidence>
<dbReference type="GO" id="GO:0045493">
    <property type="term" value="P:xylan catabolic process"/>
    <property type="evidence" value="ECO:0007669"/>
    <property type="project" value="UniProtKB-KW"/>
</dbReference>
<dbReference type="GO" id="GO:0005576">
    <property type="term" value="C:extracellular region"/>
    <property type="evidence" value="ECO:0007669"/>
    <property type="project" value="UniProtKB-SubCell"/>
</dbReference>
<evidence type="ECO:0000259" key="10">
    <source>
        <dbReference type="Pfam" id="PF18962"/>
    </source>
</evidence>
<feature type="signal peptide" evidence="8">
    <location>
        <begin position="1"/>
        <end position="19"/>
    </location>
</feature>
<comment type="caution">
    <text evidence="11">The sequence shown here is derived from an EMBL/GenBank/DDBJ whole genome shotgun (WGS) entry which is preliminary data.</text>
</comment>
<evidence type="ECO:0000256" key="8">
    <source>
        <dbReference type="SAM" id="SignalP"/>
    </source>
</evidence>
<evidence type="ECO:0000259" key="9">
    <source>
        <dbReference type="Pfam" id="PF00326"/>
    </source>
</evidence>
<keyword evidence="3" id="KW-0858">Xylan degradation</keyword>
<dbReference type="Pfam" id="PF18962">
    <property type="entry name" value="Por_Secre_tail"/>
    <property type="match status" value="1"/>
</dbReference>
<keyword evidence="2" id="KW-0964">Secreted</keyword>
<dbReference type="GO" id="GO:0006508">
    <property type="term" value="P:proteolysis"/>
    <property type="evidence" value="ECO:0007669"/>
    <property type="project" value="InterPro"/>
</dbReference>
<feature type="domain" description="Secretion system C-terminal sorting" evidence="10">
    <location>
        <begin position="307"/>
        <end position="374"/>
    </location>
</feature>
<feature type="domain" description="Peptidase S9 prolyl oligopeptidase catalytic" evidence="9">
    <location>
        <begin position="81"/>
        <end position="204"/>
    </location>
</feature>
<dbReference type="PANTHER" id="PTHR38050:SF2">
    <property type="entry name" value="FERULOYL ESTERASE C-RELATED"/>
    <property type="match status" value="1"/>
</dbReference>
<dbReference type="AlphaFoldDB" id="A0A8J6PHT3"/>
<dbReference type="SUPFAM" id="SSF53474">
    <property type="entry name" value="alpha/beta-Hydrolases"/>
    <property type="match status" value="1"/>
</dbReference>
<dbReference type="NCBIfam" id="TIGR04183">
    <property type="entry name" value="Por_Secre_tail"/>
    <property type="match status" value="1"/>
</dbReference>
<evidence type="ECO:0000256" key="1">
    <source>
        <dbReference type="ARBA" id="ARBA00004613"/>
    </source>
</evidence>
<proteinExistence type="predicted"/>
<feature type="chain" id="PRO_5035225086" evidence="8">
    <location>
        <begin position="20"/>
        <end position="377"/>
    </location>
</feature>
<comment type="subcellular location">
    <subcellularLocation>
        <location evidence="1">Secreted</location>
    </subcellularLocation>
</comment>
<evidence type="ECO:0000256" key="3">
    <source>
        <dbReference type="ARBA" id="ARBA00022651"/>
    </source>
</evidence>
<evidence type="ECO:0000313" key="12">
    <source>
        <dbReference type="Proteomes" id="UP000652681"/>
    </source>
</evidence>
<dbReference type="InterPro" id="IPR026444">
    <property type="entry name" value="Secre_tail"/>
</dbReference>
<dbReference type="EMBL" id="JACVEL010000001">
    <property type="protein sequence ID" value="MBC9811190.1"/>
    <property type="molecule type" value="Genomic_DNA"/>
</dbReference>
<evidence type="ECO:0000256" key="7">
    <source>
        <dbReference type="ARBA" id="ARBA00023326"/>
    </source>
</evidence>
<evidence type="ECO:0000256" key="4">
    <source>
        <dbReference type="ARBA" id="ARBA00022729"/>
    </source>
</evidence>
<keyword evidence="6" id="KW-0119">Carbohydrate metabolism</keyword>
<dbReference type="GO" id="GO:0008236">
    <property type="term" value="F:serine-type peptidase activity"/>
    <property type="evidence" value="ECO:0007669"/>
    <property type="project" value="InterPro"/>
</dbReference>
<evidence type="ECO:0000256" key="5">
    <source>
        <dbReference type="ARBA" id="ARBA00022801"/>
    </source>
</evidence>
<dbReference type="Gene3D" id="3.40.50.1820">
    <property type="entry name" value="alpha/beta hydrolase"/>
    <property type="match status" value="1"/>
</dbReference>
<dbReference type="PANTHER" id="PTHR38050">
    <property type="match status" value="1"/>
</dbReference>
<dbReference type="InterPro" id="IPR001375">
    <property type="entry name" value="Peptidase_S9_cat"/>
</dbReference>
<dbReference type="Proteomes" id="UP000652681">
    <property type="component" value="Unassembled WGS sequence"/>
</dbReference>
<keyword evidence="5" id="KW-0378">Hydrolase</keyword>
<dbReference type="RefSeq" id="WP_216713330.1">
    <property type="nucleotide sequence ID" value="NZ_JACVEL010000001.1"/>
</dbReference>
<evidence type="ECO:0000256" key="2">
    <source>
        <dbReference type="ARBA" id="ARBA00022525"/>
    </source>
</evidence>
<dbReference type="GO" id="GO:0030600">
    <property type="term" value="F:feruloyl esterase activity"/>
    <property type="evidence" value="ECO:0007669"/>
    <property type="project" value="InterPro"/>
</dbReference>
<sequence length="377" mass="41547">MKNYVLLFIFALLVNYAESQTTVNGSFVHGGINRTYSFYVPASYTPGNPVPMVIGLHGTSSSGSDFAQYRDFRPIADTANFIVVNPDGSTMLGIRFWNYGNILGSTVDDVGFLEALIDTISAQYAINHQRIYCAGMSNGSFMSYYMACQSDRFAAIAGVTGSMSVNMYNTCTPQQPLPVIHIHGTGDSTNPYTGTSSMKAIEDVIQFWVSQNNCTATPDMFPIPDTDPNDNATAERFLYSGGTNGRTVELFKITGGGHSWPGSPMPGSSEVTCMDVDASKEIWRFFSRYEKDGLVSVEQKERVTISMWPNPASDWIEISSDQLITGVVITDVQGRVVHHLTGDDIQQIPVSQLCEGNYIIYISDADHSMYRRFSIVR</sequence>
<name>A0A8J6PHT3_9FLAO</name>
<dbReference type="InterPro" id="IPR029058">
    <property type="entry name" value="AB_hydrolase_fold"/>
</dbReference>
<reference evidence="11" key="1">
    <citation type="submission" date="2020-09" db="EMBL/GenBank/DDBJ databases">
        <title>Taishania pollutisoli gen. nov., sp. nov., Isolated from Tetrabromobisphenol A-Contaminated Soil.</title>
        <authorList>
            <person name="Chen Q."/>
        </authorList>
    </citation>
    <scope>NUCLEOTIDE SEQUENCE</scope>
    <source>
        <strain evidence="11">CZZ-1</strain>
    </source>
</reference>
<gene>
    <name evidence="11" type="ORF">H9Y05_01765</name>
</gene>
<dbReference type="InterPro" id="IPR043595">
    <property type="entry name" value="FaeB/C/D"/>
</dbReference>
<evidence type="ECO:0000256" key="6">
    <source>
        <dbReference type="ARBA" id="ARBA00023277"/>
    </source>
</evidence>
<protein>
    <submittedName>
        <fullName evidence="11">Prolyl oligopeptidase family serine peptidase</fullName>
    </submittedName>
</protein>
<keyword evidence="4 8" id="KW-0732">Signal</keyword>
<organism evidence="11 12">
    <name type="scientific">Taishania pollutisoli</name>
    <dbReference type="NCBI Taxonomy" id="2766479"/>
    <lineage>
        <taxon>Bacteria</taxon>
        <taxon>Pseudomonadati</taxon>
        <taxon>Bacteroidota</taxon>
        <taxon>Flavobacteriia</taxon>
        <taxon>Flavobacteriales</taxon>
        <taxon>Crocinitomicaceae</taxon>
        <taxon>Taishania</taxon>
    </lineage>
</organism>